<dbReference type="PRINTS" id="PR01046">
    <property type="entry name" value="TRNASYNTHPRO"/>
</dbReference>
<dbReference type="Proteomes" id="UP000198662">
    <property type="component" value="Unassembled WGS sequence"/>
</dbReference>
<keyword evidence="4 8" id="KW-0067">ATP-binding</keyword>
<comment type="catalytic activity">
    <reaction evidence="7 8">
        <text>tRNA(Pro) + L-proline + ATP = L-prolyl-tRNA(Pro) + AMP + diphosphate</text>
        <dbReference type="Rhea" id="RHEA:14305"/>
        <dbReference type="Rhea" id="RHEA-COMP:9700"/>
        <dbReference type="Rhea" id="RHEA-COMP:9702"/>
        <dbReference type="ChEBI" id="CHEBI:30616"/>
        <dbReference type="ChEBI" id="CHEBI:33019"/>
        <dbReference type="ChEBI" id="CHEBI:60039"/>
        <dbReference type="ChEBI" id="CHEBI:78442"/>
        <dbReference type="ChEBI" id="CHEBI:78532"/>
        <dbReference type="ChEBI" id="CHEBI:456215"/>
        <dbReference type="EC" id="6.1.1.15"/>
    </reaction>
</comment>
<protein>
    <recommendedName>
        <fullName evidence="8">Proline--tRNA ligase</fullName>
        <ecNumber evidence="8">6.1.1.15</ecNumber>
    </recommendedName>
    <alternativeName>
        <fullName evidence="8">Prolyl-tRNA synthetase</fullName>
        <shortName evidence="8">ProRS</shortName>
    </alternativeName>
</protein>
<dbReference type="STRING" id="380244.SAMN05216298_4402"/>
<comment type="subunit">
    <text evidence="8">Homodimer.</text>
</comment>
<evidence type="ECO:0000313" key="11">
    <source>
        <dbReference type="Proteomes" id="UP000198662"/>
    </source>
</evidence>
<dbReference type="InterPro" id="IPR002316">
    <property type="entry name" value="Pro-tRNA-ligase_IIa"/>
</dbReference>
<evidence type="ECO:0000259" key="9">
    <source>
        <dbReference type="PROSITE" id="PS50862"/>
    </source>
</evidence>
<comment type="similarity">
    <text evidence="8">Belongs to the class-II aminoacyl-tRNA synthetase family. ProS type 3 subfamily.</text>
</comment>
<dbReference type="HAMAP" id="MF_01571">
    <property type="entry name" value="Pro_tRNA_synth_type3"/>
    <property type="match status" value="1"/>
</dbReference>
<dbReference type="EMBL" id="FNGF01000007">
    <property type="protein sequence ID" value="SDL59139.1"/>
    <property type="molecule type" value="Genomic_DNA"/>
</dbReference>
<dbReference type="Pfam" id="PF00587">
    <property type="entry name" value="tRNA-synt_2b"/>
    <property type="match status" value="1"/>
</dbReference>
<evidence type="ECO:0000256" key="2">
    <source>
        <dbReference type="ARBA" id="ARBA00022598"/>
    </source>
</evidence>
<evidence type="ECO:0000256" key="5">
    <source>
        <dbReference type="ARBA" id="ARBA00022917"/>
    </source>
</evidence>
<evidence type="ECO:0000256" key="7">
    <source>
        <dbReference type="ARBA" id="ARBA00047671"/>
    </source>
</evidence>
<evidence type="ECO:0000256" key="3">
    <source>
        <dbReference type="ARBA" id="ARBA00022741"/>
    </source>
</evidence>
<dbReference type="InterPro" id="IPR006195">
    <property type="entry name" value="aa-tRNA-synth_II"/>
</dbReference>
<dbReference type="InterPro" id="IPR002314">
    <property type="entry name" value="aa-tRNA-synt_IIb"/>
</dbReference>
<evidence type="ECO:0000313" key="10">
    <source>
        <dbReference type="EMBL" id="SDL59139.1"/>
    </source>
</evidence>
<sequence length="499" mass="55468">MPLGRNVEGDRRLRALIRLRRRGARPVESLIMANVLTPQGEDFPRWYQDVIAKAQLAENGPARGSQVIRPSGFSLWERMTAEMDARIKDTGTENASFPLLIPESYFTREADHVEGFAPELWMVTHGGGKELEEKLAIRPTSETVIGEYMAKWVNSYRDLPLLLNQWCNVMRYELRTRLFLRSSEFLWQEGHTVHESYEDAHAFTLRILHEVYADFMENVLALPVLRGIKTEAERFAGALNTFAVESLMRDGKALQMGTSHELGQNFAKAFDIQFQGKDGKQAHGWTTSWGTSTRMIGGLIMGHGDDAGLRVPPNLAPVQVCVMVVKDTDEVQTAARKVHDELKGDGLRVKLDHRGDVAFGRRAVDAELKGYPVRIEIGPRDLKNGEATVVSRVAGTKETVPLGMLAEAVAAALQGAQDQLWNEALEFRESHTADAATVEEAVEAAQTGYARLPWDACGVEGERRAAESSVTVRVLQREDGSVPDSLDEPGLIAYLARSY</sequence>
<keyword evidence="5 8" id="KW-0648">Protein biosynthesis</keyword>
<accession>A0A1G9LAY0</accession>
<dbReference type="Gene3D" id="3.30.930.10">
    <property type="entry name" value="Bira Bifunctional Protein, Domain 2"/>
    <property type="match status" value="1"/>
</dbReference>
<name>A0A1G9LAY0_9ACTN</name>
<comment type="domain">
    <text evidence="8">Consists of three domains: the N-terminal catalytic domain, the anticodon-binding domain and the C-terminal extension.</text>
</comment>
<keyword evidence="3 8" id="KW-0547">Nucleotide-binding</keyword>
<dbReference type="InterPro" id="IPR045864">
    <property type="entry name" value="aa-tRNA-synth_II/BPL/LPL"/>
</dbReference>
<evidence type="ECO:0000256" key="6">
    <source>
        <dbReference type="ARBA" id="ARBA00023146"/>
    </source>
</evidence>
<dbReference type="GO" id="GO:0005524">
    <property type="term" value="F:ATP binding"/>
    <property type="evidence" value="ECO:0007669"/>
    <property type="project" value="UniProtKB-UniRule"/>
</dbReference>
<dbReference type="FunFam" id="3.30.930.10:FF:000037">
    <property type="entry name" value="Proline--tRNA ligase"/>
    <property type="match status" value="1"/>
</dbReference>
<dbReference type="PANTHER" id="PTHR43382:SF3">
    <property type="entry name" value="PROLINE--TRNA LIGASE, CHLOROPLASTIC_MITOCHONDRIAL"/>
    <property type="match status" value="1"/>
</dbReference>
<dbReference type="InterPro" id="IPR004499">
    <property type="entry name" value="Pro-tRNA-ligase_IIa_arc-type"/>
</dbReference>
<dbReference type="GO" id="GO:0017101">
    <property type="term" value="C:aminoacyl-tRNA synthetase multienzyme complex"/>
    <property type="evidence" value="ECO:0007669"/>
    <property type="project" value="TreeGrafter"/>
</dbReference>
<organism evidence="10 11">
    <name type="scientific">Glycomyces sambucus</name>
    <dbReference type="NCBI Taxonomy" id="380244"/>
    <lineage>
        <taxon>Bacteria</taxon>
        <taxon>Bacillati</taxon>
        <taxon>Actinomycetota</taxon>
        <taxon>Actinomycetes</taxon>
        <taxon>Glycomycetales</taxon>
        <taxon>Glycomycetaceae</taxon>
        <taxon>Glycomyces</taxon>
    </lineage>
</organism>
<evidence type="ECO:0000256" key="4">
    <source>
        <dbReference type="ARBA" id="ARBA00022840"/>
    </source>
</evidence>
<feature type="domain" description="Aminoacyl-transfer RNA synthetases class-II family profile" evidence="9">
    <location>
        <begin position="63"/>
        <end position="312"/>
    </location>
</feature>
<dbReference type="GO" id="GO:0004827">
    <property type="term" value="F:proline-tRNA ligase activity"/>
    <property type="evidence" value="ECO:0007669"/>
    <property type="project" value="UniProtKB-UniRule"/>
</dbReference>
<gene>
    <name evidence="8" type="primary">proS</name>
    <name evidence="10" type="ORF">SAMN05216298_4402</name>
</gene>
<comment type="function">
    <text evidence="8">Catalyzes the attachment of proline to tRNA(Pro) in a two-step reaction: proline is first activated by ATP to form Pro-AMP and then transferred to the acceptor end of tRNA(Pro).</text>
</comment>
<dbReference type="SUPFAM" id="SSF52954">
    <property type="entry name" value="Class II aaRS ABD-related"/>
    <property type="match status" value="1"/>
</dbReference>
<dbReference type="EC" id="6.1.1.15" evidence="8"/>
<dbReference type="GO" id="GO:0006433">
    <property type="term" value="P:prolyl-tRNA aminoacylation"/>
    <property type="evidence" value="ECO:0007669"/>
    <property type="project" value="UniProtKB-UniRule"/>
</dbReference>
<dbReference type="InterPro" id="IPR004154">
    <property type="entry name" value="Anticodon-bd"/>
</dbReference>
<keyword evidence="1 8" id="KW-0963">Cytoplasm</keyword>
<keyword evidence="6 8" id="KW-0030">Aminoacyl-tRNA synthetase</keyword>
<dbReference type="PANTHER" id="PTHR43382">
    <property type="entry name" value="PROLYL-TRNA SYNTHETASE"/>
    <property type="match status" value="1"/>
</dbReference>
<dbReference type="PROSITE" id="PS50862">
    <property type="entry name" value="AA_TRNA_LIGASE_II"/>
    <property type="match status" value="1"/>
</dbReference>
<dbReference type="InterPro" id="IPR033721">
    <property type="entry name" value="ProRS_core_arch_euk"/>
</dbReference>
<reference evidence="11" key="1">
    <citation type="submission" date="2016-10" db="EMBL/GenBank/DDBJ databases">
        <authorList>
            <person name="Varghese N."/>
            <person name="Submissions S."/>
        </authorList>
    </citation>
    <scope>NUCLEOTIDE SEQUENCE [LARGE SCALE GENOMIC DNA]</scope>
    <source>
        <strain evidence="11">CGMCC 4.3147</strain>
    </source>
</reference>
<proteinExistence type="inferred from homology"/>
<dbReference type="NCBIfam" id="TIGR00408">
    <property type="entry name" value="proS_fam_I"/>
    <property type="match status" value="1"/>
</dbReference>
<evidence type="ECO:0000256" key="8">
    <source>
        <dbReference type="HAMAP-Rule" id="MF_01571"/>
    </source>
</evidence>
<dbReference type="AlphaFoldDB" id="A0A1G9LAY0"/>
<comment type="subcellular location">
    <subcellularLocation>
        <location evidence="8">Cytoplasm</location>
    </subcellularLocation>
</comment>
<dbReference type="GO" id="GO:0005737">
    <property type="term" value="C:cytoplasm"/>
    <property type="evidence" value="ECO:0007669"/>
    <property type="project" value="UniProtKB-SubCell"/>
</dbReference>
<dbReference type="InterPro" id="IPR036621">
    <property type="entry name" value="Anticodon-bd_dom_sf"/>
</dbReference>
<dbReference type="Gene3D" id="3.40.50.800">
    <property type="entry name" value="Anticodon-binding domain"/>
    <property type="match status" value="1"/>
</dbReference>
<dbReference type="CDD" id="cd00778">
    <property type="entry name" value="ProRS_core_arch_euk"/>
    <property type="match status" value="1"/>
</dbReference>
<keyword evidence="2 8" id="KW-0436">Ligase</keyword>
<evidence type="ECO:0000256" key="1">
    <source>
        <dbReference type="ARBA" id="ARBA00022490"/>
    </source>
</evidence>
<keyword evidence="11" id="KW-1185">Reference proteome</keyword>
<dbReference type="Pfam" id="PF03129">
    <property type="entry name" value="HGTP_anticodon"/>
    <property type="match status" value="1"/>
</dbReference>
<dbReference type="SUPFAM" id="SSF55681">
    <property type="entry name" value="Class II aaRS and biotin synthetases"/>
    <property type="match status" value="1"/>
</dbReference>